<dbReference type="PANTHER" id="PTHR46719:SF7">
    <property type="entry name" value="RING-H2 FINGER PROTEIN ATL71-RELATED"/>
    <property type="match status" value="1"/>
</dbReference>
<dbReference type="EMBL" id="JADCNM010000098">
    <property type="protein sequence ID" value="KAG0450655.1"/>
    <property type="molecule type" value="Genomic_DNA"/>
</dbReference>
<gene>
    <name evidence="3" type="ORF">HPP92_026627</name>
</gene>
<keyword evidence="1" id="KW-0863">Zinc-finger</keyword>
<name>A0A835U7D7_VANPL</name>
<dbReference type="PANTHER" id="PTHR46719">
    <property type="entry name" value="TRANSCRIPTION FACTOR C2H2 FAMILY-RELATED"/>
    <property type="match status" value="1"/>
</dbReference>
<dbReference type="Pfam" id="PF13639">
    <property type="entry name" value="zf-RING_2"/>
    <property type="match status" value="1"/>
</dbReference>
<proteinExistence type="predicted"/>
<dbReference type="InterPro" id="IPR013083">
    <property type="entry name" value="Znf_RING/FYVE/PHD"/>
</dbReference>
<accession>A0A835U7D7</accession>
<keyword evidence="1" id="KW-0862">Zinc</keyword>
<dbReference type="InterPro" id="IPR045899">
    <property type="entry name" value="ATL71-like"/>
</dbReference>
<feature type="domain" description="RING-type" evidence="2">
    <location>
        <begin position="79"/>
        <end position="121"/>
    </location>
</feature>
<protein>
    <recommendedName>
        <fullName evidence="2">RING-type domain-containing protein</fullName>
    </recommendedName>
</protein>
<sequence length="145" mass="15703">MAITLGILLFIITVSTLISFLCTRSGSQLLPSRIRRIPVAEETRDFERGIDEATLTTYPKVAYVEVMASPEQETMGACCSICLADYRASDVLRRLPECGHLFHVGCVDPWLRQHPTCPVCRTSPLPSPAATPMVVGVPPSGTGTA</sequence>
<dbReference type="GO" id="GO:0008270">
    <property type="term" value="F:zinc ion binding"/>
    <property type="evidence" value="ECO:0007669"/>
    <property type="project" value="UniProtKB-KW"/>
</dbReference>
<keyword evidence="1" id="KW-0479">Metal-binding</keyword>
<dbReference type="OrthoDB" id="8062037at2759"/>
<dbReference type="InterPro" id="IPR001841">
    <property type="entry name" value="Znf_RING"/>
</dbReference>
<evidence type="ECO:0000259" key="2">
    <source>
        <dbReference type="PROSITE" id="PS50089"/>
    </source>
</evidence>
<evidence type="ECO:0000313" key="4">
    <source>
        <dbReference type="Proteomes" id="UP000639772"/>
    </source>
</evidence>
<dbReference type="Gene3D" id="3.30.40.10">
    <property type="entry name" value="Zinc/RING finger domain, C3HC4 (zinc finger)"/>
    <property type="match status" value="1"/>
</dbReference>
<organism evidence="3 4">
    <name type="scientific">Vanilla planifolia</name>
    <name type="common">Vanilla</name>
    <dbReference type="NCBI Taxonomy" id="51239"/>
    <lineage>
        <taxon>Eukaryota</taxon>
        <taxon>Viridiplantae</taxon>
        <taxon>Streptophyta</taxon>
        <taxon>Embryophyta</taxon>
        <taxon>Tracheophyta</taxon>
        <taxon>Spermatophyta</taxon>
        <taxon>Magnoliopsida</taxon>
        <taxon>Liliopsida</taxon>
        <taxon>Asparagales</taxon>
        <taxon>Orchidaceae</taxon>
        <taxon>Vanilloideae</taxon>
        <taxon>Vanilleae</taxon>
        <taxon>Vanilla</taxon>
    </lineage>
</organism>
<dbReference type="CDD" id="cd16461">
    <property type="entry name" value="RING-H2_EL5-like"/>
    <property type="match status" value="1"/>
</dbReference>
<comment type="caution">
    <text evidence="3">The sequence shown here is derived from an EMBL/GenBank/DDBJ whole genome shotgun (WGS) entry which is preliminary data.</text>
</comment>
<dbReference type="AlphaFoldDB" id="A0A835U7D7"/>
<evidence type="ECO:0000313" key="3">
    <source>
        <dbReference type="EMBL" id="KAG0450655.1"/>
    </source>
</evidence>
<dbReference type="Proteomes" id="UP000639772">
    <property type="component" value="Unassembled WGS sequence"/>
</dbReference>
<dbReference type="PROSITE" id="PS50089">
    <property type="entry name" value="ZF_RING_2"/>
    <property type="match status" value="1"/>
</dbReference>
<reference evidence="3 4" key="1">
    <citation type="journal article" date="2020" name="Nat. Food">
        <title>A phased Vanilla planifolia genome enables genetic improvement of flavour and production.</title>
        <authorList>
            <person name="Hasing T."/>
            <person name="Tang H."/>
            <person name="Brym M."/>
            <person name="Khazi F."/>
            <person name="Huang T."/>
            <person name="Chambers A.H."/>
        </authorList>
    </citation>
    <scope>NUCLEOTIDE SEQUENCE [LARGE SCALE GENOMIC DNA]</scope>
    <source>
        <tissue evidence="3">Leaf</tissue>
    </source>
</reference>
<evidence type="ECO:0000256" key="1">
    <source>
        <dbReference type="PROSITE-ProRule" id="PRU00175"/>
    </source>
</evidence>
<dbReference type="SMART" id="SM00184">
    <property type="entry name" value="RING"/>
    <property type="match status" value="1"/>
</dbReference>
<dbReference type="SUPFAM" id="SSF57850">
    <property type="entry name" value="RING/U-box"/>
    <property type="match status" value="1"/>
</dbReference>